<dbReference type="FunFam" id="3.40.50.2300:FF:000018">
    <property type="entry name" value="DNA-binding transcriptional regulator NtrC"/>
    <property type="match status" value="1"/>
</dbReference>
<dbReference type="SMART" id="SM00382">
    <property type="entry name" value="AAA"/>
    <property type="match status" value="1"/>
</dbReference>
<evidence type="ECO:0008006" key="13">
    <source>
        <dbReference type="Google" id="ProtNLM"/>
    </source>
</evidence>
<organism evidence="11 12">
    <name type="scientific">Entotheonella factor</name>
    <dbReference type="NCBI Taxonomy" id="1429438"/>
    <lineage>
        <taxon>Bacteria</taxon>
        <taxon>Pseudomonadati</taxon>
        <taxon>Nitrospinota/Tectimicrobiota group</taxon>
        <taxon>Candidatus Tectimicrobiota</taxon>
        <taxon>Candidatus Entotheonellia</taxon>
        <taxon>Candidatus Entotheonellales</taxon>
        <taxon>Candidatus Entotheonellaceae</taxon>
        <taxon>Candidatus Entotheonella</taxon>
    </lineage>
</organism>
<dbReference type="InterPro" id="IPR025944">
    <property type="entry name" value="Sigma_54_int_dom_CS"/>
</dbReference>
<dbReference type="InterPro" id="IPR058031">
    <property type="entry name" value="AAA_lid_NorR"/>
</dbReference>
<dbReference type="InterPro" id="IPR003593">
    <property type="entry name" value="AAA+_ATPase"/>
</dbReference>
<dbReference type="Gene3D" id="3.40.50.2300">
    <property type="match status" value="1"/>
</dbReference>
<dbReference type="Gene3D" id="1.10.10.60">
    <property type="entry name" value="Homeodomain-like"/>
    <property type="match status" value="1"/>
</dbReference>
<gene>
    <name evidence="11" type="ORF">ETSY1_22405</name>
</gene>
<dbReference type="PANTHER" id="PTHR32071:SF117">
    <property type="entry name" value="PTS-DEPENDENT DIHYDROXYACETONE KINASE OPERON REGULATORY PROTEIN-RELATED"/>
    <property type="match status" value="1"/>
</dbReference>
<dbReference type="GO" id="GO:0043565">
    <property type="term" value="F:sequence-specific DNA binding"/>
    <property type="evidence" value="ECO:0007669"/>
    <property type="project" value="InterPro"/>
</dbReference>
<dbReference type="SMART" id="SM00448">
    <property type="entry name" value="REC"/>
    <property type="match status" value="1"/>
</dbReference>
<evidence type="ECO:0000259" key="9">
    <source>
        <dbReference type="PROSITE" id="PS50045"/>
    </source>
</evidence>
<evidence type="ECO:0000313" key="11">
    <source>
        <dbReference type="EMBL" id="ETW97508.1"/>
    </source>
</evidence>
<feature type="modified residue" description="4-aspartylphosphate" evidence="8">
    <location>
        <position position="53"/>
    </location>
</feature>
<dbReference type="InterPro" id="IPR025943">
    <property type="entry name" value="Sigma_54_int_dom_ATP-bd_2"/>
</dbReference>
<keyword evidence="3" id="KW-0067">ATP-binding</keyword>
<evidence type="ECO:0000259" key="10">
    <source>
        <dbReference type="PROSITE" id="PS50110"/>
    </source>
</evidence>
<dbReference type="CDD" id="cd00009">
    <property type="entry name" value="AAA"/>
    <property type="match status" value="1"/>
</dbReference>
<dbReference type="SUPFAM" id="SSF52540">
    <property type="entry name" value="P-loop containing nucleoside triphosphate hydrolases"/>
    <property type="match status" value="1"/>
</dbReference>
<dbReference type="PRINTS" id="PR01590">
    <property type="entry name" value="HTHFIS"/>
</dbReference>
<dbReference type="Pfam" id="PF00072">
    <property type="entry name" value="Response_reg"/>
    <property type="match status" value="1"/>
</dbReference>
<evidence type="ECO:0000256" key="4">
    <source>
        <dbReference type="ARBA" id="ARBA00023012"/>
    </source>
</evidence>
<dbReference type="PROSITE" id="PS50110">
    <property type="entry name" value="RESPONSE_REGULATORY"/>
    <property type="match status" value="1"/>
</dbReference>
<dbReference type="Pfam" id="PF02954">
    <property type="entry name" value="HTH_8"/>
    <property type="match status" value="1"/>
</dbReference>
<dbReference type="Gene3D" id="3.40.50.300">
    <property type="entry name" value="P-loop containing nucleotide triphosphate hydrolases"/>
    <property type="match status" value="1"/>
</dbReference>
<evidence type="ECO:0000256" key="3">
    <source>
        <dbReference type="ARBA" id="ARBA00022840"/>
    </source>
</evidence>
<dbReference type="PROSITE" id="PS00675">
    <property type="entry name" value="SIGMA54_INTERACT_1"/>
    <property type="match status" value="1"/>
</dbReference>
<keyword evidence="7" id="KW-0804">Transcription</keyword>
<feature type="domain" description="Sigma-54 factor interaction" evidence="9">
    <location>
        <begin position="143"/>
        <end position="372"/>
    </location>
</feature>
<dbReference type="PROSITE" id="PS00688">
    <property type="entry name" value="SIGMA54_INTERACT_3"/>
    <property type="match status" value="1"/>
</dbReference>
<proteinExistence type="predicted"/>
<evidence type="ECO:0000256" key="6">
    <source>
        <dbReference type="ARBA" id="ARBA00023125"/>
    </source>
</evidence>
<evidence type="ECO:0000313" key="12">
    <source>
        <dbReference type="Proteomes" id="UP000019141"/>
    </source>
</evidence>
<dbReference type="PANTHER" id="PTHR32071">
    <property type="entry name" value="TRANSCRIPTIONAL REGULATORY PROTEIN"/>
    <property type="match status" value="1"/>
</dbReference>
<dbReference type="Gene3D" id="1.10.8.60">
    <property type="match status" value="1"/>
</dbReference>
<dbReference type="FunFam" id="3.40.50.300:FF:000006">
    <property type="entry name" value="DNA-binding transcriptional regulator NtrC"/>
    <property type="match status" value="1"/>
</dbReference>
<dbReference type="InterPro" id="IPR009057">
    <property type="entry name" value="Homeodomain-like_sf"/>
</dbReference>
<dbReference type="Pfam" id="PF25601">
    <property type="entry name" value="AAA_lid_14"/>
    <property type="match status" value="1"/>
</dbReference>
<dbReference type="GO" id="GO:0000160">
    <property type="term" value="P:phosphorelay signal transduction system"/>
    <property type="evidence" value="ECO:0007669"/>
    <property type="project" value="UniProtKB-KW"/>
</dbReference>
<dbReference type="InterPro" id="IPR001789">
    <property type="entry name" value="Sig_transdc_resp-reg_receiver"/>
</dbReference>
<evidence type="ECO:0000256" key="5">
    <source>
        <dbReference type="ARBA" id="ARBA00023015"/>
    </source>
</evidence>
<accession>W4LHC2</accession>
<dbReference type="PROSITE" id="PS00676">
    <property type="entry name" value="SIGMA54_INTERACT_2"/>
    <property type="match status" value="1"/>
</dbReference>
<comment type="caution">
    <text evidence="11">The sequence shown here is derived from an EMBL/GenBank/DDBJ whole genome shotgun (WGS) entry which is preliminary data.</text>
</comment>
<name>W4LHC2_ENTF1</name>
<dbReference type="InterPro" id="IPR025662">
    <property type="entry name" value="Sigma_54_int_dom_ATP-bd_1"/>
</dbReference>
<dbReference type="EMBL" id="AZHW01000656">
    <property type="protein sequence ID" value="ETW97508.1"/>
    <property type="molecule type" value="Genomic_DNA"/>
</dbReference>
<dbReference type="InterPro" id="IPR002197">
    <property type="entry name" value="HTH_Fis"/>
</dbReference>
<sequence>MAATILVVDDEIEMTSMLRNYLTREGYEVETTNSAEAALQFLEEHEADVVLTDLRMGEMDGMDLVRAVHTSRPETQIILMTAFGGVETAVEAIKAGAFHFVAKPVKLPEVGVLLTKALAERDLRRENRQLRQVVEERYSFGQLLGKSASMQRMFALLERLAATHSTVLIQGESGTGKELVARALHLNGPRSRHPFVPVNCAAMPEGLLESELFGHIRGAFTGAEVARKGLFQEAAKGTIFLDEIGEMPVGMQAKLLRVLEQRQIRPVGSDREVDVDVRVLAATNRNLEAEVQQGNFREDLYYRLKVMMVRVPPLREHPEDIPFLADTFLQRHTAEMQVGPRRFTRETLNRLETYAWPGNVRELSHVIERAVTLSDGEWIQEADLGLDFEPDPPRLPATSEGRPTPGVAQETFNLDQVTERLVMAALERSHGHKSRAASMLGVHPRTLTRMMRRYGIADEAEELLE</sequence>
<keyword evidence="5" id="KW-0805">Transcription regulation</keyword>
<dbReference type="GO" id="GO:0005524">
    <property type="term" value="F:ATP binding"/>
    <property type="evidence" value="ECO:0007669"/>
    <property type="project" value="UniProtKB-KW"/>
</dbReference>
<dbReference type="SUPFAM" id="SSF52172">
    <property type="entry name" value="CheY-like"/>
    <property type="match status" value="1"/>
</dbReference>
<reference evidence="11 12" key="1">
    <citation type="journal article" date="2014" name="Nature">
        <title>An environmental bacterial taxon with a large and distinct metabolic repertoire.</title>
        <authorList>
            <person name="Wilson M.C."/>
            <person name="Mori T."/>
            <person name="Ruckert C."/>
            <person name="Uria A.R."/>
            <person name="Helf M.J."/>
            <person name="Takada K."/>
            <person name="Gernert C."/>
            <person name="Steffens U.A."/>
            <person name="Heycke N."/>
            <person name="Schmitt S."/>
            <person name="Rinke C."/>
            <person name="Helfrich E.J."/>
            <person name="Brachmann A.O."/>
            <person name="Gurgui C."/>
            <person name="Wakimoto T."/>
            <person name="Kracht M."/>
            <person name="Crusemann M."/>
            <person name="Hentschel U."/>
            <person name="Abe I."/>
            <person name="Matsunaga S."/>
            <person name="Kalinowski J."/>
            <person name="Takeyama H."/>
            <person name="Piel J."/>
        </authorList>
    </citation>
    <scope>NUCLEOTIDE SEQUENCE [LARGE SCALE GENOMIC DNA]</scope>
    <source>
        <strain evidence="12">TSY1</strain>
    </source>
</reference>
<evidence type="ECO:0000256" key="8">
    <source>
        <dbReference type="PROSITE-ProRule" id="PRU00169"/>
    </source>
</evidence>
<dbReference type="InterPro" id="IPR011006">
    <property type="entry name" value="CheY-like_superfamily"/>
</dbReference>
<dbReference type="HOGENOM" id="CLU_000445_0_6_7"/>
<evidence type="ECO:0000256" key="7">
    <source>
        <dbReference type="ARBA" id="ARBA00023163"/>
    </source>
</evidence>
<dbReference type="InterPro" id="IPR002078">
    <property type="entry name" value="Sigma_54_int"/>
</dbReference>
<keyword evidence="12" id="KW-1185">Reference proteome</keyword>
<dbReference type="PROSITE" id="PS50045">
    <property type="entry name" value="SIGMA54_INTERACT_4"/>
    <property type="match status" value="1"/>
</dbReference>
<evidence type="ECO:0000256" key="1">
    <source>
        <dbReference type="ARBA" id="ARBA00022553"/>
    </source>
</evidence>
<keyword evidence="2" id="KW-0547">Nucleotide-binding</keyword>
<dbReference type="Proteomes" id="UP000019141">
    <property type="component" value="Unassembled WGS sequence"/>
</dbReference>
<dbReference type="Pfam" id="PF00158">
    <property type="entry name" value="Sigma54_activat"/>
    <property type="match status" value="1"/>
</dbReference>
<dbReference type="GO" id="GO:0006355">
    <property type="term" value="P:regulation of DNA-templated transcription"/>
    <property type="evidence" value="ECO:0007669"/>
    <property type="project" value="InterPro"/>
</dbReference>
<keyword evidence="1 8" id="KW-0597">Phosphoprotein</keyword>
<feature type="domain" description="Response regulatory" evidence="10">
    <location>
        <begin position="4"/>
        <end position="118"/>
    </location>
</feature>
<evidence type="ECO:0000256" key="2">
    <source>
        <dbReference type="ARBA" id="ARBA00022741"/>
    </source>
</evidence>
<dbReference type="InterPro" id="IPR027417">
    <property type="entry name" value="P-loop_NTPase"/>
</dbReference>
<dbReference type="SUPFAM" id="SSF46689">
    <property type="entry name" value="Homeodomain-like"/>
    <property type="match status" value="1"/>
</dbReference>
<protein>
    <recommendedName>
        <fullName evidence="13">Fis family transcriptional regulator</fullName>
    </recommendedName>
</protein>
<keyword evidence="4" id="KW-0902">Two-component regulatory system</keyword>
<dbReference type="AlphaFoldDB" id="W4LHC2"/>
<keyword evidence="6" id="KW-0238">DNA-binding</keyword>